<dbReference type="SUPFAM" id="SSF46785">
    <property type="entry name" value="Winged helix' DNA-binding domain"/>
    <property type="match status" value="1"/>
</dbReference>
<dbReference type="Proteomes" id="UP000652427">
    <property type="component" value="Unassembled WGS sequence"/>
</dbReference>
<proteinExistence type="predicted"/>
<keyword evidence="1" id="KW-0805">Transcription regulation</keyword>
<keyword evidence="3" id="KW-0804">Transcription</keyword>
<dbReference type="InterPro" id="IPR012318">
    <property type="entry name" value="HTH_CRP"/>
</dbReference>
<evidence type="ECO:0000313" key="6">
    <source>
        <dbReference type="Proteomes" id="UP000652427"/>
    </source>
</evidence>
<dbReference type="InterPro" id="IPR018490">
    <property type="entry name" value="cNMP-bd_dom_sf"/>
</dbReference>
<gene>
    <name evidence="5" type="ORF">HUO14_14155</name>
</gene>
<feature type="domain" description="Cyclic nucleotide-binding" evidence="4">
    <location>
        <begin position="12"/>
        <end position="81"/>
    </location>
</feature>
<dbReference type="InterPro" id="IPR036390">
    <property type="entry name" value="WH_DNA-bd_sf"/>
</dbReference>
<dbReference type="PROSITE" id="PS50042">
    <property type="entry name" value="CNMP_BINDING_3"/>
    <property type="match status" value="1"/>
</dbReference>
<dbReference type="InterPro" id="IPR000595">
    <property type="entry name" value="cNMP-bd_dom"/>
</dbReference>
<dbReference type="PANTHER" id="PTHR24567:SF74">
    <property type="entry name" value="HTH-TYPE TRANSCRIPTIONAL REGULATOR ARCR"/>
    <property type="match status" value="1"/>
</dbReference>
<dbReference type="PANTHER" id="PTHR24567">
    <property type="entry name" value="CRP FAMILY TRANSCRIPTIONAL REGULATORY PROTEIN"/>
    <property type="match status" value="1"/>
</dbReference>
<dbReference type="Gene3D" id="2.60.120.10">
    <property type="entry name" value="Jelly Rolls"/>
    <property type="match status" value="1"/>
</dbReference>
<evidence type="ECO:0000256" key="1">
    <source>
        <dbReference type="ARBA" id="ARBA00023015"/>
    </source>
</evidence>
<dbReference type="EMBL" id="JABWMH010000004">
    <property type="protein sequence ID" value="NVD29039.1"/>
    <property type="molecule type" value="Genomic_DNA"/>
</dbReference>
<dbReference type="SUPFAM" id="SSF51206">
    <property type="entry name" value="cAMP-binding domain-like"/>
    <property type="match status" value="1"/>
</dbReference>
<protein>
    <submittedName>
        <fullName evidence="5">Crp/Fnr family transcriptional regulator</fullName>
    </submittedName>
</protein>
<reference evidence="5 6" key="1">
    <citation type="submission" date="2020-06" db="EMBL/GenBank/DDBJ databases">
        <authorList>
            <person name="Kim S.-J."/>
            <person name="Park S.-J."/>
        </authorList>
    </citation>
    <scope>NUCLEOTIDE SEQUENCE [LARGE SCALE GENOMIC DNA]</scope>
    <source>
        <strain evidence="5 6">SW-151</strain>
    </source>
</reference>
<keyword evidence="2" id="KW-0238">DNA-binding</keyword>
<dbReference type="Pfam" id="PF00027">
    <property type="entry name" value="cNMP_binding"/>
    <property type="match status" value="1"/>
</dbReference>
<keyword evidence="6" id="KW-1185">Reference proteome</keyword>
<dbReference type="Pfam" id="PF13545">
    <property type="entry name" value="HTH_Crp_2"/>
    <property type="match status" value="1"/>
</dbReference>
<dbReference type="SMART" id="SM00100">
    <property type="entry name" value="cNMP"/>
    <property type="match status" value="1"/>
</dbReference>
<evidence type="ECO:0000256" key="3">
    <source>
        <dbReference type="ARBA" id="ARBA00023163"/>
    </source>
</evidence>
<evidence type="ECO:0000313" key="5">
    <source>
        <dbReference type="EMBL" id="NVD29039.1"/>
    </source>
</evidence>
<dbReference type="CDD" id="cd00038">
    <property type="entry name" value="CAP_ED"/>
    <property type="match status" value="1"/>
</dbReference>
<sequence>MTASDRIAALASFFSCSPEEAAKVDAATRLAHYGHRDILAHQGDLGAKLWIVLEGRAQLQIIGVDGQTKLLASHGPGELFGAFPHERVVISDVVAQNRLSVLEIPTAKMATLLEEEARIGSGLSRILGRQYNAVLDRMAARITLTANGRVYAELLREAGEKGRISPPPVIAALALSAQTTRETGSRAISALERRGIIRRDEERLEIISYGLLEELIV</sequence>
<evidence type="ECO:0000259" key="4">
    <source>
        <dbReference type="PROSITE" id="PS50042"/>
    </source>
</evidence>
<dbReference type="Gene3D" id="1.10.10.10">
    <property type="entry name" value="Winged helix-like DNA-binding domain superfamily/Winged helix DNA-binding domain"/>
    <property type="match status" value="1"/>
</dbReference>
<name>A0ABX2N5T0_9SPHN</name>
<dbReference type="RefSeq" id="WP_176280476.1">
    <property type="nucleotide sequence ID" value="NZ_JABWMH010000004.1"/>
</dbReference>
<dbReference type="InterPro" id="IPR050397">
    <property type="entry name" value="Env_Response_Regulators"/>
</dbReference>
<dbReference type="InterPro" id="IPR036388">
    <property type="entry name" value="WH-like_DNA-bd_sf"/>
</dbReference>
<dbReference type="InterPro" id="IPR014710">
    <property type="entry name" value="RmlC-like_jellyroll"/>
</dbReference>
<evidence type="ECO:0000256" key="2">
    <source>
        <dbReference type="ARBA" id="ARBA00023125"/>
    </source>
</evidence>
<accession>A0ABX2N5T0</accession>
<comment type="caution">
    <text evidence="5">The sequence shown here is derived from an EMBL/GenBank/DDBJ whole genome shotgun (WGS) entry which is preliminary data.</text>
</comment>
<organism evidence="5 6">
    <name type="scientific">Parasphingorhabdus flavimaris</name>
    <dbReference type="NCBI Taxonomy" id="266812"/>
    <lineage>
        <taxon>Bacteria</taxon>
        <taxon>Pseudomonadati</taxon>
        <taxon>Pseudomonadota</taxon>
        <taxon>Alphaproteobacteria</taxon>
        <taxon>Sphingomonadales</taxon>
        <taxon>Sphingomonadaceae</taxon>
        <taxon>Parasphingorhabdus</taxon>
    </lineage>
</organism>